<sequence>MTRRPPAFAPTFQPAPRSQAELIAIQNPTLFALPQPESFSGLALARQNSDLHSILNRSFEWTTPPALLDLTRAQLDNSFDLLLQQHRPVSRHGLALGSPELTLPIIESLPGAPQTSQLHLTGALAQRQLLARPALPGFAATDLLSNTVVRLAVSPEGLALSSVLSSKSGSTAADTYAMNLVRTLRFAPRNPGALPSQAPQPGATDWGTIVFEWAALPITSTNTPAASGP</sequence>
<evidence type="ECO:0000313" key="1">
    <source>
        <dbReference type="EMBL" id="MPN23358.1"/>
    </source>
</evidence>
<evidence type="ECO:0008006" key="2">
    <source>
        <dbReference type="Google" id="ProtNLM"/>
    </source>
</evidence>
<comment type="caution">
    <text evidence="1">The sequence shown here is derived from an EMBL/GenBank/DDBJ whole genome shotgun (WGS) entry which is preliminary data.</text>
</comment>
<reference evidence="1" key="1">
    <citation type="submission" date="2019-08" db="EMBL/GenBank/DDBJ databases">
        <authorList>
            <person name="Kucharzyk K."/>
            <person name="Murdoch R.W."/>
            <person name="Higgins S."/>
            <person name="Loffler F."/>
        </authorList>
    </citation>
    <scope>NUCLEOTIDE SEQUENCE</scope>
</reference>
<dbReference type="EMBL" id="VSSQ01071836">
    <property type="protein sequence ID" value="MPN23358.1"/>
    <property type="molecule type" value="Genomic_DNA"/>
</dbReference>
<accession>A0A645G8Y4</accession>
<protein>
    <recommendedName>
        <fullName evidence="2">TonB C-terminal domain-containing protein</fullName>
    </recommendedName>
</protein>
<organism evidence="1">
    <name type="scientific">bioreactor metagenome</name>
    <dbReference type="NCBI Taxonomy" id="1076179"/>
    <lineage>
        <taxon>unclassified sequences</taxon>
        <taxon>metagenomes</taxon>
        <taxon>ecological metagenomes</taxon>
    </lineage>
</organism>
<dbReference type="SUPFAM" id="SSF74653">
    <property type="entry name" value="TolA/TonB C-terminal domain"/>
    <property type="match status" value="1"/>
</dbReference>
<gene>
    <name evidence="1" type="ORF">SDC9_170746</name>
</gene>
<proteinExistence type="predicted"/>
<name>A0A645G8Y4_9ZZZZ</name>
<dbReference type="AlphaFoldDB" id="A0A645G8Y4"/>